<feature type="transmembrane region" description="Helical" evidence="3">
    <location>
        <begin position="254"/>
        <end position="273"/>
    </location>
</feature>
<proteinExistence type="predicted"/>
<evidence type="ECO:0000313" key="5">
    <source>
        <dbReference type="Proteomes" id="UP001373714"/>
    </source>
</evidence>
<dbReference type="EMBL" id="JAVHNS010000003">
    <property type="protein sequence ID" value="KAK6360053.1"/>
    <property type="molecule type" value="Genomic_DNA"/>
</dbReference>
<feature type="coiled-coil region" evidence="1">
    <location>
        <begin position="445"/>
        <end position="500"/>
    </location>
</feature>
<feature type="transmembrane region" description="Helical" evidence="3">
    <location>
        <begin position="162"/>
        <end position="186"/>
    </location>
</feature>
<evidence type="ECO:0000256" key="2">
    <source>
        <dbReference type="SAM" id="MobiDB-lite"/>
    </source>
</evidence>
<sequence>MVLTAQFTSISHWVPLQDSGLTLILYAAYSGGQLRLQDLKRHRFLIPALVVLGMQYPALSESISVQHGVAIFAIYAFYNKENLDLRNIEASPILVLLAVLGTQIEPNPGSWTIGIAFYLMYQGKNGEDDNKFSLPFLIGAALAVPTLSLPQTWAATAQIQKLVLFLAAYIFYHADTAATAEALVAFQTITNRVVGFAVGIACYMPIHHGLPLQFQVWTHCLAIGVVVMVGYFSSPTKFCGPARYGYINYSRHFAQLYSVLCDWWVYAVFFVLIPACLPFLGFGVIATAMVTWVVVWREYSRALTDITDKACVEVSRASLAEELAREYASTADRYRKQMLETVAVARRDAFLAQSVRATDFFDCTAKAWAALGEVVGPVDDMVKKAEETIDAAQMAENAAEDAAYDEEPSEGNNGNDDDDEDDDKDDNDEFDGGNGGPATELFKSAMKAKKKAAQIRDKLTAAQETIRFSEAANEQHEKSRVDAKNNADSAVSAAKMLEEKLLHSTREVSAAVTYAARVKTLAARATVVATDGDMATAQEFLNSAKSAADNVERSKEKLLSVMNSARIVLLGYMGIAQAEETVSLIK</sequence>
<feature type="transmembrane region" description="Helical" evidence="3">
    <location>
        <begin position="132"/>
        <end position="150"/>
    </location>
</feature>
<organism evidence="4 5">
    <name type="scientific">Orbilia blumenaviensis</name>
    <dbReference type="NCBI Taxonomy" id="1796055"/>
    <lineage>
        <taxon>Eukaryota</taxon>
        <taxon>Fungi</taxon>
        <taxon>Dikarya</taxon>
        <taxon>Ascomycota</taxon>
        <taxon>Pezizomycotina</taxon>
        <taxon>Orbiliomycetes</taxon>
        <taxon>Orbiliales</taxon>
        <taxon>Orbiliaceae</taxon>
        <taxon>Orbilia</taxon>
    </lineage>
</organism>
<evidence type="ECO:0000313" key="4">
    <source>
        <dbReference type="EMBL" id="KAK6360053.1"/>
    </source>
</evidence>
<keyword evidence="5" id="KW-1185">Reference proteome</keyword>
<evidence type="ECO:0000256" key="1">
    <source>
        <dbReference type="SAM" id="Coils"/>
    </source>
</evidence>
<comment type="caution">
    <text evidence="4">The sequence shown here is derived from an EMBL/GenBank/DDBJ whole genome shotgun (WGS) entry which is preliminary data.</text>
</comment>
<feature type="compositionally biased region" description="Acidic residues" evidence="2">
    <location>
        <begin position="398"/>
        <end position="431"/>
    </location>
</feature>
<reference evidence="4 5" key="1">
    <citation type="submission" date="2019-10" db="EMBL/GenBank/DDBJ databases">
        <authorList>
            <person name="Palmer J.M."/>
        </authorList>
    </citation>
    <scope>NUCLEOTIDE SEQUENCE [LARGE SCALE GENOMIC DNA]</scope>
    <source>
        <strain evidence="4 5">TWF730</strain>
    </source>
</reference>
<feature type="transmembrane region" description="Helical" evidence="3">
    <location>
        <begin position="279"/>
        <end position="296"/>
    </location>
</feature>
<accession>A0AAV9VE43</accession>
<keyword evidence="3" id="KW-0472">Membrane</keyword>
<protein>
    <submittedName>
        <fullName evidence="4">Uncharacterized protein</fullName>
    </submittedName>
</protein>
<keyword evidence="3" id="KW-0812">Transmembrane</keyword>
<gene>
    <name evidence="4" type="ORF">TWF730_006207</name>
</gene>
<dbReference type="AlphaFoldDB" id="A0AAV9VE43"/>
<feature type="transmembrane region" description="Helical" evidence="3">
    <location>
        <begin position="193"/>
        <end position="210"/>
    </location>
</feature>
<keyword evidence="3" id="KW-1133">Transmembrane helix</keyword>
<feature type="transmembrane region" description="Helical" evidence="3">
    <location>
        <begin position="216"/>
        <end position="233"/>
    </location>
</feature>
<evidence type="ECO:0000256" key="3">
    <source>
        <dbReference type="SAM" id="Phobius"/>
    </source>
</evidence>
<keyword evidence="1" id="KW-0175">Coiled coil</keyword>
<feature type="region of interest" description="Disordered" evidence="2">
    <location>
        <begin position="396"/>
        <end position="440"/>
    </location>
</feature>
<name>A0AAV9VE43_9PEZI</name>
<dbReference type="Proteomes" id="UP001373714">
    <property type="component" value="Unassembled WGS sequence"/>
</dbReference>